<evidence type="ECO:0000256" key="1">
    <source>
        <dbReference type="ARBA" id="ARBA00010638"/>
    </source>
</evidence>
<sequence length="183" mass="20322">MPTKSALRQQTIHDLNEMTADERLVAAADLYQQLWDTQAWKSAVNIATTISGGFELPTKPIIDRAHAEGKTIAVPETLPKRQMAFHVLDERTHLQRTKFGLLEPTDGRVIAPEEFDLILVPGLMFASTKERLGFGGGYYDRYLPKTTATKVALAMPGQQTPHPLWPVESFDVLLDAVLAAKVK</sequence>
<keyword evidence="2 4" id="KW-0547">Nucleotide-binding</keyword>
<dbReference type="SUPFAM" id="SSF100950">
    <property type="entry name" value="NagB/RpiA/CoA transferase-like"/>
    <property type="match status" value="1"/>
</dbReference>
<evidence type="ECO:0000256" key="4">
    <source>
        <dbReference type="RuleBase" id="RU361279"/>
    </source>
</evidence>
<reference evidence="6" key="1">
    <citation type="journal article" date="2019" name="Int. J. Syst. Evol. Microbiol.">
        <title>The Global Catalogue of Microorganisms (GCM) 10K type strain sequencing project: providing services to taxonomists for standard genome sequencing and annotation.</title>
        <authorList>
            <consortium name="The Broad Institute Genomics Platform"/>
            <consortium name="The Broad Institute Genome Sequencing Center for Infectious Disease"/>
            <person name="Wu L."/>
            <person name="Ma J."/>
        </authorList>
    </citation>
    <scope>NUCLEOTIDE SEQUENCE [LARGE SCALE GENOMIC DNA]</scope>
    <source>
        <strain evidence="6">CCM 8907</strain>
    </source>
</reference>
<gene>
    <name evidence="5" type="ORF">ACFQET_09685</name>
</gene>
<comment type="similarity">
    <text evidence="1 4">Belongs to the 5-formyltetrahydrofolate cyclo-ligase family.</text>
</comment>
<dbReference type="EC" id="6.3.3.2" evidence="4"/>
<dbReference type="InterPro" id="IPR024185">
    <property type="entry name" value="FTHF_cligase-like_sf"/>
</dbReference>
<evidence type="ECO:0000256" key="2">
    <source>
        <dbReference type="ARBA" id="ARBA00022741"/>
    </source>
</evidence>
<dbReference type="PANTHER" id="PTHR23407">
    <property type="entry name" value="ATPASE INHIBITOR/5-FORMYLTETRAHYDROFOLATE CYCLO-LIGASE"/>
    <property type="match status" value="1"/>
</dbReference>
<dbReference type="RefSeq" id="WP_125643005.1">
    <property type="nucleotide sequence ID" value="NZ_JBHSSJ010000015.1"/>
</dbReference>
<dbReference type="InterPro" id="IPR002698">
    <property type="entry name" value="FTHF_cligase"/>
</dbReference>
<dbReference type="Pfam" id="PF01812">
    <property type="entry name" value="5-FTHF_cyc-lig"/>
    <property type="match status" value="1"/>
</dbReference>
<dbReference type="Gene3D" id="3.40.50.10420">
    <property type="entry name" value="NagB/RpiA/CoA transferase-like"/>
    <property type="match status" value="1"/>
</dbReference>
<dbReference type="InterPro" id="IPR037171">
    <property type="entry name" value="NagB/RpiA_transferase-like"/>
</dbReference>
<keyword evidence="6" id="KW-1185">Reference proteome</keyword>
<dbReference type="NCBIfam" id="TIGR02727">
    <property type="entry name" value="MTHFS_bact"/>
    <property type="match status" value="1"/>
</dbReference>
<proteinExistence type="inferred from homology"/>
<comment type="caution">
    <text evidence="5">The sequence shown here is derived from an EMBL/GenBank/DDBJ whole genome shotgun (WGS) entry which is preliminary data.</text>
</comment>
<organism evidence="5 6">
    <name type="scientific">Levilactobacillus tangyuanensis</name>
    <dbReference type="NCBI Taxonomy" id="2486021"/>
    <lineage>
        <taxon>Bacteria</taxon>
        <taxon>Bacillati</taxon>
        <taxon>Bacillota</taxon>
        <taxon>Bacilli</taxon>
        <taxon>Lactobacillales</taxon>
        <taxon>Lactobacillaceae</taxon>
        <taxon>Levilactobacillus</taxon>
    </lineage>
</organism>
<name>A0ABW1TPM5_9LACO</name>
<dbReference type="PIRSF" id="PIRSF006806">
    <property type="entry name" value="FTHF_cligase"/>
    <property type="match status" value="1"/>
</dbReference>
<keyword evidence="4" id="KW-0479">Metal-binding</keyword>
<evidence type="ECO:0000313" key="5">
    <source>
        <dbReference type="EMBL" id="MFC6275771.1"/>
    </source>
</evidence>
<dbReference type="PANTHER" id="PTHR23407:SF1">
    <property type="entry name" value="5-FORMYLTETRAHYDROFOLATE CYCLO-LIGASE"/>
    <property type="match status" value="1"/>
</dbReference>
<protein>
    <recommendedName>
        <fullName evidence="4">5-formyltetrahydrofolate cyclo-ligase</fullName>
        <ecNumber evidence="4">6.3.3.2</ecNumber>
    </recommendedName>
</protein>
<comment type="catalytic activity">
    <reaction evidence="4">
        <text>(6S)-5-formyl-5,6,7,8-tetrahydrofolate + ATP = (6R)-5,10-methenyltetrahydrofolate + ADP + phosphate</text>
        <dbReference type="Rhea" id="RHEA:10488"/>
        <dbReference type="ChEBI" id="CHEBI:30616"/>
        <dbReference type="ChEBI" id="CHEBI:43474"/>
        <dbReference type="ChEBI" id="CHEBI:57455"/>
        <dbReference type="ChEBI" id="CHEBI:57457"/>
        <dbReference type="ChEBI" id="CHEBI:456216"/>
        <dbReference type="EC" id="6.3.3.2"/>
    </reaction>
</comment>
<dbReference type="GO" id="GO:0030272">
    <property type="term" value="F:5-formyltetrahydrofolate cyclo-ligase activity"/>
    <property type="evidence" value="ECO:0007669"/>
    <property type="project" value="UniProtKB-EC"/>
</dbReference>
<keyword evidence="4" id="KW-0460">Magnesium</keyword>
<keyword evidence="5" id="KW-0436">Ligase</keyword>
<evidence type="ECO:0000256" key="3">
    <source>
        <dbReference type="ARBA" id="ARBA00022840"/>
    </source>
</evidence>
<accession>A0ABW1TPM5</accession>
<dbReference type="Proteomes" id="UP001596191">
    <property type="component" value="Unassembled WGS sequence"/>
</dbReference>
<evidence type="ECO:0000313" key="6">
    <source>
        <dbReference type="Proteomes" id="UP001596191"/>
    </source>
</evidence>
<keyword evidence="3 4" id="KW-0067">ATP-binding</keyword>
<dbReference type="EMBL" id="JBHSSJ010000015">
    <property type="protein sequence ID" value="MFC6275771.1"/>
    <property type="molecule type" value="Genomic_DNA"/>
</dbReference>
<comment type="cofactor">
    <cofactor evidence="4">
        <name>Mg(2+)</name>
        <dbReference type="ChEBI" id="CHEBI:18420"/>
    </cofactor>
</comment>